<protein>
    <recommendedName>
        <fullName evidence="4">Beta-lactamase-inhibitor-like PepSY-like domain-containing protein</fullName>
    </recommendedName>
</protein>
<gene>
    <name evidence="2" type="ORF">K8W02_01165</name>
</gene>
<dbReference type="Proteomes" id="UP000717835">
    <property type="component" value="Unassembled WGS sequence"/>
</dbReference>
<sequence>MKKLFFVAVMAMSLGTAAFAATVNIQEVKTVQVMDDFVTIKLEEVPQAVADAIAKAYPNQTLKGAAVRQDEESGTWIYKLTLESEDGTESAVLFTDKGEEIK</sequence>
<accession>A0A921LCW4</accession>
<evidence type="ECO:0008006" key="4">
    <source>
        <dbReference type="Google" id="ProtNLM"/>
    </source>
</evidence>
<dbReference type="EMBL" id="DYVX01000007">
    <property type="protein sequence ID" value="HJF90987.1"/>
    <property type="molecule type" value="Genomic_DNA"/>
</dbReference>
<keyword evidence="1" id="KW-0732">Signal</keyword>
<reference evidence="2" key="2">
    <citation type="submission" date="2021-09" db="EMBL/GenBank/DDBJ databases">
        <authorList>
            <person name="Gilroy R."/>
        </authorList>
    </citation>
    <scope>NUCLEOTIDE SEQUENCE</scope>
    <source>
        <strain evidence="2">CHK55-1828</strain>
    </source>
</reference>
<dbReference type="RefSeq" id="WP_022021443.1">
    <property type="nucleotide sequence ID" value="NZ_CALUIP010000028.1"/>
</dbReference>
<feature type="signal peptide" evidence="1">
    <location>
        <begin position="1"/>
        <end position="20"/>
    </location>
</feature>
<evidence type="ECO:0000313" key="3">
    <source>
        <dbReference type="Proteomes" id="UP000717835"/>
    </source>
</evidence>
<dbReference type="SUPFAM" id="SSF160574">
    <property type="entry name" value="BT0923-like"/>
    <property type="match status" value="1"/>
</dbReference>
<evidence type="ECO:0000256" key="1">
    <source>
        <dbReference type="SAM" id="SignalP"/>
    </source>
</evidence>
<organism evidence="2 3">
    <name type="scientific">Mediterranea massiliensis</name>
    <dbReference type="NCBI Taxonomy" id="1841865"/>
    <lineage>
        <taxon>Bacteria</taxon>
        <taxon>Pseudomonadati</taxon>
        <taxon>Bacteroidota</taxon>
        <taxon>Bacteroidia</taxon>
        <taxon>Bacteroidales</taxon>
        <taxon>Bacteroidaceae</taxon>
        <taxon>Mediterranea</taxon>
    </lineage>
</organism>
<proteinExistence type="predicted"/>
<reference evidence="2" key="1">
    <citation type="journal article" date="2021" name="PeerJ">
        <title>Extensive microbial diversity within the chicken gut microbiome revealed by metagenomics and culture.</title>
        <authorList>
            <person name="Gilroy R."/>
            <person name="Ravi A."/>
            <person name="Getino M."/>
            <person name="Pursley I."/>
            <person name="Horton D.L."/>
            <person name="Alikhan N.F."/>
            <person name="Baker D."/>
            <person name="Gharbi K."/>
            <person name="Hall N."/>
            <person name="Watson M."/>
            <person name="Adriaenssens E.M."/>
            <person name="Foster-Nyarko E."/>
            <person name="Jarju S."/>
            <person name="Secka A."/>
            <person name="Antonio M."/>
            <person name="Oren A."/>
            <person name="Chaudhuri R.R."/>
            <person name="La Ragione R."/>
            <person name="Hildebrand F."/>
            <person name="Pallen M.J."/>
        </authorList>
    </citation>
    <scope>NUCLEOTIDE SEQUENCE</scope>
    <source>
        <strain evidence="2">CHK55-1828</strain>
    </source>
</reference>
<dbReference type="OrthoDB" id="1099167at2"/>
<comment type="caution">
    <text evidence="2">The sequence shown here is derived from an EMBL/GenBank/DDBJ whole genome shotgun (WGS) entry which is preliminary data.</text>
</comment>
<evidence type="ECO:0000313" key="2">
    <source>
        <dbReference type="EMBL" id="HJF90987.1"/>
    </source>
</evidence>
<name>A0A921LCW4_9BACT</name>
<dbReference type="AlphaFoldDB" id="A0A921LCW4"/>
<feature type="chain" id="PRO_5037595350" description="Beta-lactamase-inhibitor-like PepSY-like domain-containing protein" evidence="1">
    <location>
        <begin position="21"/>
        <end position="102"/>
    </location>
</feature>
<dbReference type="Gene3D" id="3.10.450.360">
    <property type="match status" value="1"/>
</dbReference>